<dbReference type="Pfam" id="PF17931">
    <property type="entry name" value="TetR_C_23"/>
    <property type="match status" value="1"/>
</dbReference>
<dbReference type="RefSeq" id="WP_118914399.1">
    <property type="nucleotide sequence ID" value="NZ_CBCRVH010000016.1"/>
</dbReference>
<dbReference type="InterPro" id="IPR050109">
    <property type="entry name" value="HTH-type_TetR-like_transc_reg"/>
</dbReference>
<dbReference type="AlphaFoldDB" id="A0A417Z1N0"/>
<dbReference type="InterPro" id="IPR009057">
    <property type="entry name" value="Homeodomain-like_sf"/>
</dbReference>
<dbReference type="GO" id="GO:0000976">
    <property type="term" value="F:transcription cis-regulatory region binding"/>
    <property type="evidence" value="ECO:0007669"/>
    <property type="project" value="TreeGrafter"/>
</dbReference>
<reference evidence="4 5" key="1">
    <citation type="submission" date="2018-08" db="EMBL/GenBank/DDBJ databases">
        <title>Whole genome sequence analysis of Dermacoccus abyssi bacteria isolated from Deep Mariana trench Micromonospora spp reveals genes involved in the environmental adaptation and production of secondary metabolites.</title>
        <authorList>
            <person name="Abdel-Mageed W.M."/>
            <person name="Lehri B."/>
            <person name="Nouioui I."/>
            <person name="Goodfellow I."/>
            <person name="Jaspars M."/>
            <person name="Karlyshev A."/>
        </authorList>
    </citation>
    <scope>NUCLEOTIDE SEQUENCE [LARGE SCALE GENOMIC DNA]</scope>
    <source>
        <strain evidence="4 5">MT1.1</strain>
    </source>
</reference>
<dbReference type="PANTHER" id="PTHR30055">
    <property type="entry name" value="HTH-TYPE TRANSCRIPTIONAL REGULATOR RUTR"/>
    <property type="match status" value="1"/>
</dbReference>
<dbReference type="GO" id="GO:0003700">
    <property type="term" value="F:DNA-binding transcription factor activity"/>
    <property type="evidence" value="ECO:0007669"/>
    <property type="project" value="TreeGrafter"/>
</dbReference>
<evidence type="ECO:0000256" key="1">
    <source>
        <dbReference type="ARBA" id="ARBA00023125"/>
    </source>
</evidence>
<dbReference type="PANTHER" id="PTHR30055:SF146">
    <property type="entry name" value="HTH-TYPE TRANSCRIPTIONAL DUAL REGULATOR CECR"/>
    <property type="match status" value="1"/>
</dbReference>
<dbReference type="PROSITE" id="PS50977">
    <property type="entry name" value="HTH_TETR_2"/>
    <property type="match status" value="1"/>
</dbReference>
<dbReference type="InterPro" id="IPR001647">
    <property type="entry name" value="HTH_TetR"/>
</dbReference>
<dbReference type="InterPro" id="IPR041673">
    <property type="entry name" value="TetR_C_23"/>
</dbReference>
<evidence type="ECO:0000313" key="5">
    <source>
        <dbReference type="Proteomes" id="UP000285376"/>
    </source>
</evidence>
<proteinExistence type="predicted"/>
<organism evidence="4 5">
    <name type="scientific">Dermacoccus abyssi</name>
    <dbReference type="NCBI Taxonomy" id="322596"/>
    <lineage>
        <taxon>Bacteria</taxon>
        <taxon>Bacillati</taxon>
        <taxon>Actinomycetota</taxon>
        <taxon>Actinomycetes</taxon>
        <taxon>Micrococcales</taxon>
        <taxon>Dermacoccaceae</taxon>
        <taxon>Dermacoccus</taxon>
    </lineage>
</organism>
<evidence type="ECO:0000313" key="4">
    <source>
        <dbReference type="EMBL" id="RHW44505.1"/>
    </source>
</evidence>
<dbReference type="SUPFAM" id="SSF46689">
    <property type="entry name" value="Homeodomain-like"/>
    <property type="match status" value="1"/>
</dbReference>
<protein>
    <submittedName>
        <fullName evidence="4">TetR/AcrR family transcriptional regulator</fullName>
    </submittedName>
</protein>
<dbReference type="InterPro" id="IPR023772">
    <property type="entry name" value="DNA-bd_HTH_TetR-type_CS"/>
</dbReference>
<dbReference type="SUPFAM" id="SSF48498">
    <property type="entry name" value="Tetracyclin repressor-like, C-terminal domain"/>
    <property type="match status" value="1"/>
</dbReference>
<dbReference type="PRINTS" id="PR00455">
    <property type="entry name" value="HTHTETR"/>
</dbReference>
<sequence length="221" mass="24572">MTTKSEATREVLVETALRLFRERGYEKTTMRLIATEAGVSQGNAYYYFDGKDAFVQELYRRIQVEHRRLAEPRLREGAPLAQNLRVLWEAGIEVNAPYHDFGSTMLHVALRPGAGVSPFSAESASPRDEAIALVRHVLVISSEVPRGRLGEQLPVLLWTAYLGVVLHWAVDDSPGLKRTQTLVEGAPPIVGKLLSLARLPFARGVTGDLTDLIDRLSKEQK</sequence>
<keyword evidence="1 2" id="KW-0238">DNA-binding</keyword>
<feature type="DNA-binding region" description="H-T-H motif" evidence="2">
    <location>
        <begin position="29"/>
        <end position="48"/>
    </location>
</feature>
<dbReference type="InterPro" id="IPR036271">
    <property type="entry name" value="Tet_transcr_reg_TetR-rel_C_sf"/>
</dbReference>
<gene>
    <name evidence="4" type="ORF">D1832_12340</name>
</gene>
<dbReference type="Proteomes" id="UP000285376">
    <property type="component" value="Unassembled WGS sequence"/>
</dbReference>
<evidence type="ECO:0000256" key="2">
    <source>
        <dbReference type="PROSITE-ProRule" id="PRU00335"/>
    </source>
</evidence>
<dbReference type="Pfam" id="PF00440">
    <property type="entry name" value="TetR_N"/>
    <property type="match status" value="1"/>
</dbReference>
<evidence type="ECO:0000259" key="3">
    <source>
        <dbReference type="PROSITE" id="PS50977"/>
    </source>
</evidence>
<dbReference type="Gene3D" id="1.10.357.10">
    <property type="entry name" value="Tetracycline Repressor, domain 2"/>
    <property type="match status" value="1"/>
</dbReference>
<dbReference type="EMBL" id="QWLM01000016">
    <property type="protein sequence ID" value="RHW44505.1"/>
    <property type="molecule type" value="Genomic_DNA"/>
</dbReference>
<name>A0A417Z1N0_9MICO</name>
<feature type="domain" description="HTH tetR-type" evidence="3">
    <location>
        <begin position="6"/>
        <end position="66"/>
    </location>
</feature>
<dbReference type="PROSITE" id="PS01081">
    <property type="entry name" value="HTH_TETR_1"/>
    <property type="match status" value="1"/>
</dbReference>
<accession>A0A417Z1N0</accession>
<comment type="caution">
    <text evidence="4">The sequence shown here is derived from an EMBL/GenBank/DDBJ whole genome shotgun (WGS) entry which is preliminary data.</text>
</comment>